<protein>
    <submittedName>
        <fullName evidence="2">Uncharacterized protein</fullName>
    </submittedName>
</protein>
<feature type="region of interest" description="Disordered" evidence="1">
    <location>
        <begin position="1"/>
        <end position="34"/>
    </location>
</feature>
<reference evidence="2" key="1">
    <citation type="submission" date="2025-08" db="UniProtKB">
        <authorList>
            <consortium name="Ensembl"/>
        </authorList>
    </citation>
    <scope>IDENTIFICATION</scope>
</reference>
<dbReference type="Ensembl" id="ENSSLDT00000007636.1">
    <property type="protein sequence ID" value="ENSSLDP00000007402.1"/>
    <property type="gene ID" value="ENSSLDG00000005871.1"/>
</dbReference>
<name>A0A3B4WWJ1_SERLL</name>
<accession>A0A3B4WWJ1</accession>
<evidence type="ECO:0000256" key="1">
    <source>
        <dbReference type="SAM" id="MobiDB-lite"/>
    </source>
</evidence>
<dbReference type="PANTHER" id="PTHR47222">
    <property type="entry name" value="ZINC FINGER PROTEIN 532-RELATED"/>
    <property type="match status" value="1"/>
</dbReference>
<dbReference type="STRING" id="1841481.ENSSLDP00000007402"/>
<keyword evidence="3" id="KW-1185">Reference proteome</keyword>
<evidence type="ECO:0000313" key="3">
    <source>
        <dbReference type="Proteomes" id="UP000261360"/>
    </source>
</evidence>
<dbReference type="Proteomes" id="UP000261360">
    <property type="component" value="Unplaced"/>
</dbReference>
<evidence type="ECO:0000313" key="2">
    <source>
        <dbReference type="Ensembl" id="ENSSLDP00000007402.1"/>
    </source>
</evidence>
<organism evidence="2 3">
    <name type="scientific">Seriola lalandi dorsalis</name>
    <dbReference type="NCBI Taxonomy" id="1841481"/>
    <lineage>
        <taxon>Eukaryota</taxon>
        <taxon>Metazoa</taxon>
        <taxon>Chordata</taxon>
        <taxon>Craniata</taxon>
        <taxon>Vertebrata</taxon>
        <taxon>Euteleostomi</taxon>
        <taxon>Actinopterygii</taxon>
        <taxon>Neopterygii</taxon>
        <taxon>Teleostei</taxon>
        <taxon>Neoteleostei</taxon>
        <taxon>Acanthomorphata</taxon>
        <taxon>Carangaria</taxon>
        <taxon>Carangiformes</taxon>
        <taxon>Carangidae</taxon>
        <taxon>Seriola</taxon>
    </lineage>
</organism>
<proteinExistence type="predicted"/>
<reference evidence="2" key="2">
    <citation type="submission" date="2025-09" db="UniProtKB">
        <authorList>
            <consortium name="Ensembl"/>
        </authorList>
    </citation>
    <scope>IDENTIFICATION</scope>
</reference>
<feature type="compositionally biased region" description="Low complexity" evidence="1">
    <location>
        <begin position="19"/>
        <end position="30"/>
    </location>
</feature>
<dbReference type="InterPro" id="IPR045914">
    <property type="entry name" value="Zn532-like"/>
</dbReference>
<dbReference type="AlphaFoldDB" id="A0A3B4WWJ1"/>
<dbReference type="PANTHER" id="PTHR47222:SF2">
    <property type="entry name" value="ZINC FINGER PROTEIN 687"/>
    <property type="match status" value="1"/>
</dbReference>
<sequence length="134" mass="13887">MEVDDGKPKPPSTDGGETGVAAPAASGAPSRPLKVRIKTIKTSTGGITRTVTRVAPKGGAAGKGLDPKAQTGERKVLGNKAQKLEASPGHMTTTSQKVSALNALPKTVKRFQIACFGQSSIQNPKIFNILIKLN</sequence>